<dbReference type="Gene3D" id="3.90.220.20">
    <property type="entry name" value="DNA methylase specificity domains"/>
    <property type="match status" value="2"/>
</dbReference>
<dbReference type="RefSeq" id="WP_118025408.1">
    <property type="nucleotide sequence ID" value="NZ_QSFO01000008.1"/>
</dbReference>
<dbReference type="PANTHER" id="PTHR30408:SF12">
    <property type="entry name" value="TYPE I RESTRICTION ENZYME MJAVIII SPECIFICITY SUBUNIT"/>
    <property type="match status" value="1"/>
</dbReference>
<accession>A0A413RZ08</accession>
<dbReference type="CDD" id="cd17292">
    <property type="entry name" value="RMtype1_S_LlaA17I_TRD2-CR2_like"/>
    <property type="match status" value="1"/>
</dbReference>
<organism evidence="5 6">
    <name type="scientific">Eubacterium ventriosum</name>
    <dbReference type="NCBI Taxonomy" id="39496"/>
    <lineage>
        <taxon>Bacteria</taxon>
        <taxon>Bacillati</taxon>
        <taxon>Bacillota</taxon>
        <taxon>Clostridia</taxon>
        <taxon>Eubacteriales</taxon>
        <taxon>Eubacteriaceae</taxon>
        <taxon>Eubacterium</taxon>
    </lineage>
</organism>
<comment type="caution">
    <text evidence="5">The sequence shown here is derived from an EMBL/GenBank/DDBJ whole genome shotgun (WGS) entry which is preliminary data.</text>
</comment>
<evidence type="ECO:0000313" key="6">
    <source>
        <dbReference type="Proteomes" id="UP000284598"/>
    </source>
</evidence>
<feature type="domain" description="Type I restriction modification DNA specificity" evidence="4">
    <location>
        <begin position="231"/>
        <end position="392"/>
    </location>
</feature>
<dbReference type="InterPro" id="IPR052021">
    <property type="entry name" value="Type-I_RS_S_subunit"/>
</dbReference>
<dbReference type="SUPFAM" id="SSF116734">
    <property type="entry name" value="DNA methylase specificity domain"/>
    <property type="match status" value="2"/>
</dbReference>
<evidence type="ECO:0000256" key="2">
    <source>
        <dbReference type="ARBA" id="ARBA00022747"/>
    </source>
</evidence>
<dbReference type="AlphaFoldDB" id="A0A413RZ08"/>
<sequence>MVRKLKHTDIGDIPVDWELQTFDETFRVLSNNTLSRENLNNRGGAVRNIHYGDILTKFPEVLNCKEEIPYVNELSLLSSSTQLLQDGDIVIADTAEDETVGKVTEVQNLGDSKLVAGLHTIPCRVKKGDFAPGWLGYYMNSNLFHNQILPYITGIKVSSISKGAISETLILVPPFDEQEKIVQSLNEVQLLMTAETKVVNKMKFVKNGCLSKMFPQKDATVPEMRLPGFTEAWEQRKFSDVGTVAMCKRIFKDQTSDEGEVPFYKIGTFGGAPDAYITRELFEEYKKTYQYPSKGDILISASGSIGRTIEYTGEDEYFQDSNIVWLKHGENLDNSFLKVLYSIVEWSCEGSTIKRLYNDNFLKTEFMLPKIDEQIKIGKYFRKLDHLITLHQCKCDKYSNIKKGMMSDLLTGKIRLV</sequence>
<dbReference type="PANTHER" id="PTHR30408">
    <property type="entry name" value="TYPE-1 RESTRICTION ENZYME ECOKI SPECIFICITY PROTEIN"/>
    <property type="match status" value="1"/>
</dbReference>
<evidence type="ECO:0000256" key="1">
    <source>
        <dbReference type="ARBA" id="ARBA00010923"/>
    </source>
</evidence>
<dbReference type="InterPro" id="IPR044946">
    <property type="entry name" value="Restrct_endonuc_typeI_TRD_sf"/>
</dbReference>
<dbReference type="GO" id="GO:0004519">
    <property type="term" value="F:endonuclease activity"/>
    <property type="evidence" value="ECO:0007669"/>
    <property type="project" value="UniProtKB-KW"/>
</dbReference>
<reference evidence="5 6" key="1">
    <citation type="submission" date="2018-08" db="EMBL/GenBank/DDBJ databases">
        <title>A genome reference for cultivated species of the human gut microbiota.</title>
        <authorList>
            <person name="Zou Y."/>
            <person name="Xue W."/>
            <person name="Luo G."/>
        </authorList>
    </citation>
    <scope>NUCLEOTIDE SEQUENCE [LARGE SCALE GENOMIC DNA]</scope>
    <source>
        <strain evidence="5 6">AM43-2</strain>
    </source>
</reference>
<keyword evidence="2" id="KW-0680">Restriction system</keyword>
<evidence type="ECO:0000259" key="4">
    <source>
        <dbReference type="Pfam" id="PF01420"/>
    </source>
</evidence>
<dbReference type="Pfam" id="PF01420">
    <property type="entry name" value="Methylase_S"/>
    <property type="match status" value="1"/>
</dbReference>
<proteinExistence type="inferred from homology"/>
<dbReference type="Gene3D" id="1.10.287.1120">
    <property type="entry name" value="Bipartite methylase S protein"/>
    <property type="match status" value="1"/>
</dbReference>
<dbReference type="InterPro" id="IPR000055">
    <property type="entry name" value="Restrct_endonuc_typeI_TRD"/>
</dbReference>
<keyword evidence="5" id="KW-0378">Hydrolase</keyword>
<evidence type="ECO:0000313" key="5">
    <source>
        <dbReference type="EMBL" id="RHA53981.1"/>
    </source>
</evidence>
<dbReference type="Proteomes" id="UP000284598">
    <property type="component" value="Unassembled WGS sequence"/>
</dbReference>
<protein>
    <submittedName>
        <fullName evidence="5">Restriction endonuclease subunit S</fullName>
    </submittedName>
</protein>
<evidence type="ECO:0000256" key="3">
    <source>
        <dbReference type="ARBA" id="ARBA00023125"/>
    </source>
</evidence>
<dbReference type="GO" id="GO:0009307">
    <property type="term" value="P:DNA restriction-modification system"/>
    <property type="evidence" value="ECO:0007669"/>
    <property type="project" value="UniProtKB-KW"/>
</dbReference>
<keyword evidence="5" id="KW-0540">Nuclease</keyword>
<gene>
    <name evidence="5" type="ORF">DW929_07880</name>
</gene>
<dbReference type="GO" id="GO:0003677">
    <property type="term" value="F:DNA binding"/>
    <property type="evidence" value="ECO:0007669"/>
    <property type="project" value="UniProtKB-KW"/>
</dbReference>
<keyword evidence="3" id="KW-0238">DNA-binding</keyword>
<keyword evidence="5" id="KW-0255">Endonuclease</keyword>
<name>A0A413RZ08_9FIRM</name>
<dbReference type="EMBL" id="QSFO01000008">
    <property type="protein sequence ID" value="RHA53981.1"/>
    <property type="molecule type" value="Genomic_DNA"/>
</dbReference>
<comment type="similarity">
    <text evidence="1">Belongs to the type-I restriction system S methylase family.</text>
</comment>